<name>A0A699T2U3_TANCI</name>
<evidence type="ECO:0000313" key="1">
    <source>
        <dbReference type="EMBL" id="GFD04732.1"/>
    </source>
</evidence>
<gene>
    <name evidence="1" type="ORF">Tci_876701</name>
</gene>
<feature type="non-terminal residue" evidence="1">
    <location>
        <position position="65"/>
    </location>
</feature>
<protein>
    <submittedName>
        <fullName evidence="1">Uncharacterized protein</fullName>
    </submittedName>
</protein>
<proteinExistence type="predicted"/>
<accession>A0A699T2U3</accession>
<feature type="non-terminal residue" evidence="1">
    <location>
        <position position="1"/>
    </location>
</feature>
<dbReference type="AlphaFoldDB" id="A0A699T2U3"/>
<dbReference type="EMBL" id="BKCJ011213723">
    <property type="protein sequence ID" value="GFD04732.1"/>
    <property type="molecule type" value="Genomic_DNA"/>
</dbReference>
<sequence>GIIDIGEELGAYKSTELGSNDTEEMVNVLSSMEAANILSNEGAAASVSPADVFPTAGVPTVSGSF</sequence>
<organism evidence="1">
    <name type="scientific">Tanacetum cinerariifolium</name>
    <name type="common">Dalmatian daisy</name>
    <name type="synonym">Chrysanthemum cinerariifolium</name>
    <dbReference type="NCBI Taxonomy" id="118510"/>
    <lineage>
        <taxon>Eukaryota</taxon>
        <taxon>Viridiplantae</taxon>
        <taxon>Streptophyta</taxon>
        <taxon>Embryophyta</taxon>
        <taxon>Tracheophyta</taxon>
        <taxon>Spermatophyta</taxon>
        <taxon>Magnoliopsida</taxon>
        <taxon>eudicotyledons</taxon>
        <taxon>Gunneridae</taxon>
        <taxon>Pentapetalae</taxon>
        <taxon>asterids</taxon>
        <taxon>campanulids</taxon>
        <taxon>Asterales</taxon>
        <taxon>Asteraceae</taxon>
        <taxon>Asteroideae</taxon>
        <taxon>Anthemideae</taxon>
        <taxon>Anthemidinae</taxon>
        <taxon>Tanacetum</taxon>
    </lineage>
</organism>
<comment type="caution">
    <text evidence="1">The sequence shown here is derived from an EMBL/GenBank/DDBJ whole genome shotgun (WGS) entry which is preliminary data.</text>
</comment>
<reference evidence="1" key="1">
    <citation type="journal article" date="2019" name="Sci. Rep.">
        <title>Draft genome of Tanacetum cinerariifolium, the natural source of mosquito coil.</title>
        <authorList>
            <person name="Yamashiro T."/>
            <person name="Shiraishi A."/>
            <person name="Satake H."/>
            <person name="Nakayama K."/>
        </authorList>
    </citation>
    <scope>NUCLEOTIDE SEQUENCE</scope>
</reference>